<comment type="function">
    <text evidence="4">Component of the dihydroxyacetone kinase complex, which is responsible for the phosphoenolpyruvate (PEP)-dependent phosphorylation of dihydroxyacetone. DhaM serves as the phosphoryl donor. Is phosphorylated by phosphoenolpyruvate in an EI- and HPr-dependent reaction, and a phosphorelay system on histidine residues finally leads to phosphoryl transfer to DhaL and dihydroxyacetone.</text>
</comment>
<dbReference type="InterPro" id="IPR008731">
    <property type="entry name" value="PTS_EIN"/>
</dbReference>
<evidence type="ECO:0000256" key="12">
    <source>
        <dbReference type="ARBA" id="ARBA00022723"/>
    </source>
</evidence>
<evidence type="ECO:0000256" key="2">
    <source>
        <dbReference type="ARBA" id="ARBA00001113"/>
    </source>
</evidence>
<dbReference type="Pfam" id="PF00381">
    <property type="entry name" value="PTS-HPr"/>
    <property type="match status" value="1"/>
</dbReference>
<dbReference type="PROSITE" id="PS00742">
    <property type="entry name" value="PEP_ENZYMES_2"/>
    <property type="match status" value="1"/>
</dbReference>
<dbReference type="InterPro" id="IPR036618">
    <property type="entry name" value="PtsI_HPr-bd_sf"/>
</dbReference>
<dbReference type="SUPFAM" id="SSF55594">
    <property type="entry name" value="HPr-like"/>
    <property type="match status" value="1"/>
</dbReference>
<dbReference type="PANTHER" id="PTHR46244">
    <property type="entry name" value="PHOSPHOENOLPYRUVATE-PROTEIN PHOSPHOTRANSFERASE"/>
    <property type="match status" value="1"/>
</dbReference>
<dbReference type="InterPro" id="IPR012844">
    <property type="entry name" value="DhaM_N"/>
</dbReference>
<dbReference type="Gene3D" id="3.50.30.10">
    <property type="entry name" value="Phosphohistidine domain"/>
    <property type="match status" value="1"/>
</dbReference>
<dbReference type="SUPFAM" id="SSF53062">
    <property type="entry name" value="PTS system fructose IIA component-like"/>
    <property type="match status" value="1"/>
</dbReference>
<dbReference type="Gene3D" id="1.10.274.10">
    <property type="entry name" value="PtsI, HPr-binding domain"/>
    <property type="match status" value="1"/>
</dbReference>
<dbReference type="Pfam" id="PF05524">
    <property type="entry name" value="PEP-utilisers_N"/>
    <property type="match status" value="1"/>
</dbReference>
<evidence type="ECO:0000256" key="5">
    <source>
        <dbReference type="ARBA" id="ARBA00004496"/>
    </source>
</evidence>
<dbReference type="GO" id="GO:0008965">
    <property type="term" value="F:phosphoenolpyruvate-protein phosphotransferase activity"/>
    <property type="evidence" value="ECO:0007669"/>
    <property type="project" value="UniProtKB-EC"/>
</dbReference>
<proteinExistence type="inferred from homology"/>
<dbReference type="InterPro" id="IPR036662">
    <property type="entry name" value="PTS_EIIA_man-typ_sf"/>
</dbReference>
<comment type="cofactor">
    <cofactor evidence="3">
        <name>Mg(2+)</name>
        <dbReference type="ChEBI" id="CHEBI:18420"/>
    </cofactor>
</comment>
<evidence type="ECO:0000256" key="3">
    <source>
        <dbReference type="ARBA" id="ARBA00001946"/>
    </source>
</evidence>
<dbReference type="PROSITE" id="PS00369">
    <property type="entry name" value="PTS_HPR_HIS"/>
    <property type="match status" value="1"/>
</dbReference>
<dbReference type="Gene3D" id="3.20.20.60">
    <property type="entry name" value="Phosphoenolpyruvate-binding domains"/>
    <property type="match status" value="1"/>
</dbReference>
<sequence length="793" mass="85293">MVAIVIVSHSLRLAQGVEELALQMSGGDVPLAIAAGIDDPQNPIGTDAIAIMSAIESVWSPDGVLVLMDMGSALLSTEMALELLSEEQRSAIYLLAAPVVKGAMSAVTSAAAGLSVTEIIAEVDLALCAKQQQLTPSSTAGEVIPVISPVNHCDEWQTFCWTIRNPHGIHARPAASILKVSAQYSANIIVIKGDKRASTRSLNELAMLGVRCGDEIIFQAEGTDASDALKAIETLAKNHFGEAHLLASSEIPLTETPVVSAPVDGAISGLSVQNGIAIGPVKWFTCERPEITQRTVDSPQEELSRIESAIDIVVCELADKAAGPEGDIFAAHKMMLEDPEINRQLQQRLAKGKQAEFAWLEVMQALAEQYCQAETLYLREREADIRDLTRQVLNQLCGVSEQHFITTAPCILLANDLLPSQITSLNKAHILGICLHNGGTTSHTAILARAMGIPAIVKAAITPQNVRDNDTVILDGETGRLWLQPDEVTRLDLLQRAEAWRQQRDRQLADAMLPAVTQGGRKISVLANIGDLQDIEAALSHGAEGVGLLRTEFLFHESATLPDEEEQFRVYCSVAQAFGDKPVTIRTLDIGGDKPLPSYPLPAEDNPFLGLRGIRLCLAHPQIFIPQLRALLRAGKEYPTLQIMLPMVSTLEEVNAVKTLIQTQAKLLGLTAENLPALGIMIEVPAAVMIAEKLASEVDFFSIGTNDLTQYIMAADRGNSTVAKLVDYRNDAVINAIAMVCQAGRNNEIPVSMCGEMAGDTQQTARLLTMGIDKLSASPSRLPALKAAIRASH</sequence>
<feature type="domain" description="PTS EIIA type-4" evidence="16">
    <location>
        <begin position="1"/>
        <end position="134"/>
    </location>
</feature>
<keyword evidence="7" id="KW-0813">Transport</keyword>
<evidence type="ECO:0000256" key="13">
    <source>
        <dbReference type="ARBA" id="ARBA00022777"/>
    </source>
</evidence>
<keyword evidence="19" id="KW-1185">Reference proteome</keyword>
<dbReference type="InterPro" id="IPR006318">
    <property type="entry name" value="PTS_EI-like"/>
</dbReference>
<evidence type="ECO:0000256" key="10">
    <source>
        <dbReference type="ARBA" id="ARBA00022679"/>
    </source>
</evidence>
<dbReference type="GO" id="GO:0046872">
    <property type="term" value="F:metal ion binding"/>
    <property type="evidence" value="ECO:0007669"/>
    <property type="project" value="UniProtKB-KW"/>
</dbReference>
<dbReference type="Pfam" id="PF02896">
    <property type="entry name" value="PEP-utilizers_C"/>
    <property type="match status" value="1"/>
</dbReference>
<dbReference type="GO" id="GO:0016020">
    <property type="term" value="C:membrane"/>
    <property type="evidence" value="ECO:0007669"/>
    <property type="project" value="InterPro"/>
</dbReference>
<dbReference type="Gene3D" id="3.30.1340.10">
    <property type="entry name" value="HPr-like"/>
    <property type="match status" value="1"/>
</dbReference>
<dbReference type="InterPro" id="IPR050499">
    <property type="entry name" value="PEP-utilizing_PTS_enzyme"/>
</dbReference>
<protein>
    <submittedName>
        <fullName evidence="18">Phosphoenolpyruvate-protein phosphoryltransferase PptE</fullName>
    </submittedName>
</protein>
<dbReference type="InterPro" id="IPR036637">
    <property type="entry name" value="Phosphohistidine_dom_sf"/>
</dbReference>
<dbReference type="InterPro" id="IPR040442">
    <property type="entry name" value="Pyrv_kinase-like_dom_sf"/>
</dbReference>
<dbReference type="RefSeq" id="WP_000225797.1">
    <property type="nucleotide sequence ID" value="NC_008563.1"/>
</dbReference>
<evidence type="ECO:0000259" key="17">
    <source>
        <dbReference type="PROSITE" id="PS51350"/>
    </source>
</evidence>
<evidence type="ECO:0000256" key="6">
    <source>
        <dbReference type="ARBA" id="ARBA00007837"/>
    </source>
</evidence>
<keyword evidence="13" id="KW-0418">Kinase</keyword>
<dbReference type="InterPro" id="IPR015813">
    <property type="entry name" value="Pyrv/PenolPyrv_kinase-like_dom"/>
</dbReference>
<dbReference type="Proteomes" id="UP000008216">
    <property type="component" value="Chromosome"/>
</dbReference>
<accession>A0A0H2Z6G1</accession>
<dbReference type="InterPro" id="IPR004701">
    <property type="entry name" value="PTS_EIIA_man-typ"/>
</dbReference>
<evidence type="ECO:0000256" key="4">
    <source>
        <dbReference type="ARBA" id="ARBA00002788"/>
    </source>
</evidence>
<organism evidence="18 19">
    <name type="scientific">Escherichia coli O1:K1 / APEC</name>
    <dbReference type="NCBI Taxonomy" id="405955"/>
    <lineage>
        <taxon>Bacteria</taxon>
        <taxon>Pseudomonadati</taxon>
        <taxon>Pseudomonadota</taxon>
        <taxon>Gammaproteobacteria</taxon>
        <taxon>Enterobacterales</taxon>
        <taxon>Enterobacteriaceae</taxon>
        <taxon>Escherichia</taxon>
    </lineage>
</organism>
<dbReference type="PANTHER" id="PTHR46244:SF6">
    <property type="entry name" value="PHOSPHOENOLPYRUVATE-PROTEIN PHOSPHOTRANSFERASE"/>
    <property type="match status" value="1"/>
</dbReference>
<dbReference type="GO" id="GO:0047324">
    <property type="term" value="F:phosphoenolpyruvate-glycerone phosphotransferase activity"/>
    <property type="evidence" value="ECO:0007669"/>
    <property type="project" value="UniProtKB-EC"/>
</dbReference>
<dbReference type="InterPro" id="IPR018274">
    <property type="entry name" value="PEP_util_AS"/>
</dbReference>
<comment type="catalytic activity">
    <reaction evidence="1">
        <text>L-histidyl-[protein] + phosphoenolpyruvate = N(pros)-phospho-L-histidyl-[protein] + pyruvate</text>
        <dbReference type="Rhea" id="RHEA:23880"/>
        <dbReference type="Rhea" id="RHEA-COMP:9745"/>
        <dbReference type="Rhea" id="RHEA-COMP:9746"/>
        <dbReference type="ChEBI" id="CHEBI:15361"/>
        <dbReference type="ChEBI" id="CHEBI:29979"/>
        <dbReference type="ChEBI" id="CHEBI:58702"/>
        <dbReference type="ChEBI" id="CHEBI:64837"/>
        <dbReference type="EC" id="2.7.3.9"/>
    </reaction>
</comment>
<dbReference type="HOGENOM" id="CLU_007308_3_3_6"/>
<name>A0A0H2Z6G1_ECOK1</name>
<comment type="subcellular location">
    <subcellularLocation>
        <location evidence="5">Cytoplasm</location>
    </subcellularLocation>
</comment>
<dbReference type="CDD" id="cd00367">
    <property type="entry name" value="PTS-HPr_like"/>
    <property type="match status" value="1"/>
</dbReference>
<keyword evidence="9" id="KW-0762">Sugar transport</keyword>
<dbReference type="Pfam" id="PF00391">
    <property type="entry name" value="PEP-utilizers"/>
    <property type="match status" value="1"/>
</dbReference>
<evidence type="ECO:0000313" key="19">
    <source>
        <dbReference type="Proteomes" id="UP000008216"/>
    </source>
</evidence>
<dbReference type="InterPro" id="IPR001020">
    <property type="entry name" value="PTS_HPr_His_P_site"/>
</dbReference>
<comment type="similarity">
    <text evidence="6">Belongs to the PEP-utilizing enzyme family.</text>
</comment>
<dbReference type="KEGG" id="ecv:APECO1_2105"/>
<keyword evidence="11" id="KW-0598">Phosphotransferase system</keyword>
<dbReference type="NCBIfam" id="TIGR01003">
    <property type="entry name" value="PTS_HPr_family"/>
    <property type="match status" value="1"/>
</dbReference>
<comment type="catalytic activity">
    <reaction evidence="2">
        <text>dihydroxyacetone + phosphoenolpyruvate = dihydroxyacetone phosphate + pyruvate</text>
        <dbReference type="Rhea" id="RHEA:18381"/>
        <dbReference type="ChEBI" id="CHEBI:15361"/>
        <dbReference type="ChEBI" id="CHEBI:16016"/>
        <dbReference type="ChEBI" id="CHEBI:57642"/>
        <dbReference type="ChEBI" id="CHEBI:58702"/>
        <dbReference type="EC" id="2.7.1.121"/>
    </reaction>
</comment>
<dbReference type="GO" id="GO:0005737">
    <property type="term" value="C:cytoplasm"/>
    <property type="evidence" value="ECO:0007669"/>
    <property type="project" value="UniProtKB-SubCell"/>
</dbReference>
<dbReference type="InterPro" id="IPR000121">
    <property type="entry name" value="PEP_util_C"/>
</dbReference>
<dbReference type="EMBL" id="CP000468">
    <property type="protein sequence ID" value="ABJ03832.1"/>
    <property type="molecule type" value="Genomic_DNA"/>
</dbReference>
<evidence type="ECO:0000256" key="14">
    <source>
        <dbReference type="ARBA" id="ARBA00022842"/>
    </source>
</evidence>
<dbReference type="SUPFAM" id="SSF51621">
    <property type="entry name" value="Phosphoenolpyruvate/pyruvate domain"/>
    <property type="match status" value="1"/>
</dbReference>
<dbReference type="SUPFAM" id="SSF52009">
    <property type="entry name" value="Phosphohistidine domain"/>
    <property type="match status" value="1"/>
</dbReference>
<evidence type="ECO:0000256" key="8">
    <source>
        <dbReference type="ARBA" id="ARBA00022490"/>
    </source>
</evidence>
<dbReference type="InterPro" id="IPR023151">
    <property type="entry name" value="PEP_util_CS"/>
</dbReference>
<keyword evidence="14" id="KW-0460">Magnesium</keyword>
<keyword evidence="8" id="KW-0963">Cytoplasm</keyword>
<evidence type="ECO:0000256" key="11">
    <source>
        <dbReference type="ARBA" id="ARBA00022683"/>
    </source>
</evidence>
<reference evidence="18 19" key="1">
    <citation type="journal article" date="2007" name="J. Bacteriol.">
        <title>The genome sequence of avian pathogenic Escherichia coli strain O1:K1:H7 shares strong similarities with human extraintestinal pathogenic E. coli genomes.</title>
        <authorList>
            <person name="Johnson T.J."/>
            <person name="Kariyawasam S."/>
            <person name="Wannemuehler Y."/>
            <person name="Mangiamele P."/>
            <person name="Johnson S.J."/>
            <person name="Doetkott C."/>
            <person name="Skyberg J.A."/>
            <person name="Lynne A.M."/>
            <person name="Johnson J.R."/>
            <person name="Nolan L.K."/>
        </authorList>
    </citation>
    <scope>NUCLEOTIDE SEQUENCE [LARGE SCALE GENOMIC DNA]</scope>
    <source>
        <strain evidence="18">APEC O1</strain>
    </source>
</reference>
<evidence type="ECO:0000256" key="15">
    <source>
        <dbReference type="ARBA" id="ARBA00046577"/>
    </source>
</evidence>
<evidence type="ECO:0000256" key="9">
    <source>
        <dbReference type="ARBA" id="ARBA00022597"/>
    </source>
</evidence>
<keyword evidence="10" id="KW-0808">Transferase</keyword>
<dbReference type="InterPro" id="IPR000032">
    <property type="entry name" value="HPr-like"/>
</dbReference>
<dbReference type="PRINTS" id="PR01736">
    <property type="entry name" value="PHPHTRNFRASE"/>
</dbReference>
<dbReference type="InterPro" id="IPR035895">
    <property type="entry name" value="HPr-like_sf"/>
</dbReference>
<feature type="domain" description="HPr" evidence="17">
    <location>
        <begin position="156"/>
        <end position="243"/>
    </location>
</feature>
<dbReference type="PROSITE" id="PS51350">
    <property type="entry name" value="PTS_HPR_DOM"/>
    <property type="match status" value="1"/>
</dbReference>
<evidence type="ECO:0000259" key="16">
    <source>
        <dbReference type="PROSITE" id="PS51096"/>
    </source>
</evidence>
<dbReference type="InterPro" id="IPR008279">
    <property type="entry name" value="PEP-util_enz_mobile_dom"/>
</dbReference>
<keyword evidence="12" id="KW-0479">Metal-binding</keyword>
<dbReference type="GO" id="GO:0009401">
    <property type="term" value="P:phosphoenolpyruvate-dependent sugar phosphotransferase system"/>
    <property type="evidence" value="ECO:0007669"/>
    <property type="project" value="UniProtKB-KW"/>
</dbReference>
<dbReference type="NCBIfam" id="TIGR02364">
    <property type="entry name" value="dha_pts"/>
    <property type="match status" value="1"/>
</dbReference>
<dbReference type="SUPFAM" id="SSF47831">
    <property type="entry name" value="Enzyme I of the PEP:sugar phosphotransferase system HPr-binding (sub)domain"/>
    <property type="match status" value="1"/>
</dbReference>
<comment type="subunit">
    <text evidence="15">Homodimer. The dihydroxyacetone kinase complex is composed of a homodimer of DhaM, a homodimer of DhaK and the subunit DhaL.</text>
</comment>
<dbReference type="Pfam" id="PF03610">
    <property type="entry name" value="EIIA-man"/>
    <property type="match status" value="1"/>
</dbReference>
<evidence type="ECO:0000256" key="7">
    <source>
        <dbReference type="ARBA" id="ARBA00022448"/>
    </source>
</evidence>
<evidence type="ECO:0000256" key="1">
    <source>
        <dbReference type="ARBA" id="ARBA00000683"/>
    </source>
</evidence>
<dbReference type="PRINTS" id="PR00107">
    <property type="entry name" value="PHOSPHOCPHPR"/>
</dbReference>
<dbReference type="PROSITE" id="PS51096">
    <property type="entry name" value="PTS_EIIA_TYPE_4"/>
    <property type="match status" value="1"/>
</dbReference>
<dbReference type="AlphaFoldDB" id="A0A0H2Z6G1"/>
<dbReference type="NCBIfam" id="TIGR01417">
    <property type="entry name" value="PTS_I_fam"/>
    <property type="match status" value="1"/>
</dbReference>
<gene>
    <name evidence="18" type="primary">pptE</name>
    <name evidence="18" type="ORF">APECO1_2105</name>
</gene>
<dbReference type="PROSITE" id="PS00370">
    <property type="entry name" value="PEP_ENZYMES_PHOS_SITE"/>
    <property type="match status" value="1"/>
</dbReference>
<dbReference type="Gene3D" id="3.40.50.510">
    <property type="entry name" value="Phosphotransferase system, mannose-type IIA component"/>
    <property type="match status" value="1"/>
</dbReference>
<evidence type="ECO:0000313" key="18">
    <source>
        <dbReference type="EMBL" id="ABJ03832.1"/>
    </source>
</evidence>